<dbReference type="AlphaFoldDB" id="A0A2Z6P5D1"/>
<gene>
    <name evidence="3" type="ORF">TSUD_241730</name>
</gene>
<accession>A0A2Z6P5D1</accession>
<dbReference type="EMBL" id="DF974037">
    <property type="protein sequence ID" value="GAU44360.1"/>
    <property type="molecule type" value="Genomic_DNA"/>
</dbReference>
<keyword evidence="1" id="KW-0812">Transmembrane</keyword>
<feature type="signal peptide" evidence="2">
    <location>
        <begin position="1"/>
        <end position="23"/>
    </location>
</feature>
<name>A0A2Z6P5D1_TRISU</name>
<dbReference type="Proteomes" id="UP000242715">
    <property type="component" value="Unassembled WGS sequence"/>
</dbReference>
<feature type="chain" id="PRO_5016277063" evidence="2">
    <location>
        <begin position="24"/>
        <end position="97"/>
    </location>
</feature>
<sequence>MTSYGDRGIIFSALFQFLFILHARSLMSTENRGSERSYGGDRTAGSERSYGGGIIAGSNMVWLVVGIEIGGRWRRVKDYAVVREIRDGFGREGCRRW</sequence>
<organism evidence="3 4">
    <name type="scientific">Trifolium subterraneum</name>
    <name type="common">Subterranean clover</name>
    <dbReference type="NCBI Taxonomy" id="3900"/>
    <lineage>
        <taxon>Eukaryota</taxon>
        <taxon>Viridiplantae</taxon>
        <taxon>Streptophyta</taxon>
        <taxon>Embryophyta</taxon>
        <taxon>Tracheophyta</taxon>
        <taxon>Spermatophyta</taxon>
        <taxon>Magnoliopsida</taxon>
        <taxon>eudicotyledons</taxon>
        <taxon>Gunneridae</taxon>
        <taxon>Pentapetalae</taxon>
        <taxon>rosids</taxon>
        <taxon>fabids</taxon>
        <taxon>Fabales</taxon>
        <taxon>Fabaceae</taxon>
        <taxon>Papilionoideae</taxon>
        <taxon>50 kb inversion clade</taxon>
        <taxon>NPAAA clade</taxon>
        <taxon>Hologalegina</taxon>
        <taxon>IRL clade</taxon>
        <taxon>Trifolieae</taxon>
        <taxon>Trifolium</taxon>
    </lineage>
</organism>
<evidence type="ECO:0000313" key="4">
    <source>
        <dbReference type="Proteomes" id="UP000242715"/>
    </source>
</evidence>
<proteinExistence type="predicted"/>
<evidence type="ECO:0000313" key="3">
    <source>
        <dbReference type="EMBL" id="GAU44360.1"/>
    </source>
</evidence>
<keyword evidence="2" id="KW-0732">Signal</keyword>
<evidence type="ECO:0000256" key="2">
    <source>
        <dbReference type="SAM" id="SignalP"/>
    </source>
</evidence>
<feature type="transmembrane region" description="Helical" evidence="1">
    <location>
        <begin position="49"/>
        <end position="67"/>
    </location>
</feature>
<reference evidence="4" key="1">
    <citation type="journal article" date="2017" name="Front. Plant Sci.">
        <title>Climate Clever Clovers: New Paradigm to Reduce the Environmental Footprint of Ruminants by Breeding Low Methanogenic Forages Utilizing Haplotype Variation.</title>
        <authorList>
            <person name="Kaur P."/>
            <person name="Appels R."/>
            <person name="Bayer P.E."/>
            <person name="Keeble-Gagnere G."/>
            <person name="Wang J."/>
            <person name="Hirakawa H."/>
            <person name="Shirasawa K."/>
            <person name="Vercoe P."/>
            <person name="Stefanova K."/>
            <person name="Durmic Z."/>
            <person name="Nichols P."/>
            <person name="Revell C."/>
            <person name="Isobe S.N."/>
            <person name="Edwards D."/>
            <person name="Erskine W."/>
        </authorList>
    </citation>
    <scope>NUCLEOTIDE SEQUENCE [LARGE SCALE GENOMIC DNA]</scope>
    <source>
        <strain evidence="4">cv. Daliak</strain>
    </source>
</reference>
<protein>
    <submittedName>
        <fullName evidence="3">Uncharacterized protein</fullName>
    </submittedName>
</protein>
<keyword evidence="1" id="KW-0472">Membrane</keyword>
<keyword evidence="4" id="KW-1185">Reference proteome</keyword>
<evidence type="ECO:0000256" key="1">
    <source>
        <dbReference type="SAM" id="Phobius"/>
    </source>
</evidence>
<keyword evidence="1" id="KW-1133">Transmembrane helix</keyword>